<evidence type="ECO:0000313" key="2">
    <source>
        <dbReference type="Proteomes" id="UP001593833"/>
    </source>
</evidence>
<sequence>PEPVPWWIETSRHPLVQRCRVKSRKKNDCIVACVGCSMERDPNIENEGERGNMDRPEATNPEMELHLKAALPIWQLVERVQSYLTEHPSVRGLALVGSLAGQNPLHIDEYSDADLLLCVEDKSFDELMKGDWLDHIGEVILAFPKVMRDEFRVIYDGFLNCDFHLMTVRQVKEAAGACELGAHLSTGFRILFDHDQLLEQMVNRVKYESPAATPENYEVVAGVFWHNMFFLVGLVERGDLYRAYGLCNRYLQHWLLELIYDVDAPGATNYLHEKISPEYCQRLQSCFARLDQEDMVRGLRNCMETFWFFQQKHLPKMAAHHLASFRRVEEEVLRRLHALEARGSSR</sequence>
<reference evidence="1 2" key="1">
    <citation type="submission" date="2024-09" db="EMBL/GenBank/DDBJ databases">
        <authorList>
            <person name="D'Angelo T."/>
        </authorList>
    </citation>
    <scope>NUCLEOTIDE SEQUENCE [LARGE SCALE GENOMIC DNA]</scope>
    <source>
        <strain evidence="1">SAG AM-320-E07</strain>
    </source>
</reference>
<dbReference type="SUPFAM" id="SSF81631">
    <property type="entry name" value="PAP/OAS1 substrate-binding domain"/>
    <property type="match status" value="1"/>
</dbReference>
<comment type="caution">
    <text evidence="1">The sequence shown here is derived from an EMBL/GenBank/DDBJ whole genome shotgun (WGS) entry which is preliminary data.</text>
</comment>
<keyword evidence="2" id="KW-1185">Reference proteome</keyword>
<accession>A0ABV6YLL7</accession>
<name>A0ABV6YLL7_UNCEI</name>
<dbReference type="InterPro" id="IPR007530">
    <property type="entry name" value="Aminoglycoside_adenylylTfrase"/>
</dbReference>
<dbReference type="InterPro" id="IPR043519">
    <property type="entry name" value="NT_sf"/>
</dbReference>
<evidence type="ECO:0000313" key="1">
    <source>
        <dbReference type="EMBL" id="MFC1573225.1"/>
    </source>
</evidence>
<dbReference type="EMBL" id="JBHPKH010000099">
    <property type="protein sequence ID" value="MFC1573225.1"/>
    <property type="molecule type" value="Genomic_DNA"/>
</dbReference>
<dbReference type="Proteomes" id="UP001593833">
    <property type="component" value="Unassembled WGS sequence"/>
</dbReference>
<organism evidence="1 2">
    <name type="scientific">Eiseniibacteriota bacterium</name>
    <dbReference type="NCBI Taxonomy" id="2212470"/>
    <lineage>
        <taxon>Bacteria</taxon>
        <taxon>Candidatus Eiseniibacteriota</taxon>
    </lineage>
</organism>
<dbReference type="Gene3D" id="3.30.460.10">
    <property type="entry name" value="Beta Polymerase, domain 2"/>
    <property type="match status" value="1"/>
</dbReference>
<protein>
    <submittedName>
        <fullName evidence="1">Aminoglycoside 6-adenylyltransferase</fullName>
    </submittedName>
</protein>
<dbReference type="SUPFAM" id="SSF81301">
    <property type="entry name" value="Nucleotidyltransferase"/>
    <property type="match status" value="1"/>
</dbReference>
<dbReference type="Gene3D" id="1.20.120.330">
    <property type="entry name" value="Nucleotidyltransferases domain 2"/>
    <property type="match status" value="1"/>
</dbReference>
<gene>
    <name evidence="1" type="ORF">ACFL6M_06460</name>
</gene>
<proteinExistence type="predicted"/>
<dbReference type="Pfam" id="PF04439">
    <property type="entry name" value="Adenyl_transf"/>
    <property type="match status" value="1"/>
</dbReference>
<feature type="non-terminal residue" evidence="1">
    <location>
        <position position="1"/>
    </location>
</feature>